<name>A0ABW8SI51_9CLOT</name>
<keyword evidence="2" id="KW-1185">Reference proteome</keyword>
<gene>
    <name evidence="1" type="ORF">ACJDU8_08335</name>
</gene>
<dbReference type="RefSeq" id="WP_406791687.1">
    <property type="nucleotide sequence ID" value="NZ_JBJHZX010000010.1"/>
</dbReference>
<evidence type="ECO:0000313" key="1">
    <source>
        <dbReference type="EMBL" id="MFL0195569.1"/>
    </source>
</evidence>
<evidence type="ECO:0000313" key="2">
    <source>
        <dbReference type="Proteomes" id="UP001623660"/>
    </source>
</evidence>
<sequence>MIFETNMSIAIKTIERNYIIKNLSVFNLNKINENSTSLKVNFINNKILSLKVKCAFCENIHHYRYSVGELIRKDITIGGCEMLGFPMLYIGNYKILEDEILKYSKVNTQIYAMI</sequence>
<dbReference type="Proteomes" id="UP001623660">
    <property type="component" value="Unassembled WGS sequence"/>
</dbReference>
<proteinExistence type="predicted"/>
<organism evidence="1 2">
    <name type="scientific">Candidatus Clostridium eludens</name>
    <dbReference type="NCBI Taxonomy" id="3381663"/>
    <lineage>
        <taxon>Bacteria</taxon>
        <taxon>Bacillati</taxon>
        <taxon>Bacillota</taxon>
        <taxon>Clostridia</taxon>
        <taxon>Eubacteriales</taxon>
        <taxon>Clostridiaceae</taxon>
        <taxon>Clostridium</taxon>
    </lineage>
</organism>
<comment type="caution">
    <text evidence="1">The sequence shown here is derived from an EMBL/GenBank/DDBJ whole genome shotgun (WGS) entry which is preliminary data.</text>
</comment>
<protein>
    <submittedName>
        <fullName evidence="1">Uncharacterized protein</fullName>
    </submittedName>
</protein>
<dbReference type="EMBL" id="JBJHZX010000010">
    <property type="protein sequence ID" value="MFL0195569.1"/>
    <property type="molecule type" value="Genomic_DNA"/>
</dbReference>
<accession>A0ABW8SI51</accession>
<reference evidence="1 2" key="1">
    <citation type="submission" date="2024-11" db="EMBL/GenBank/DDBJ databases">
        <authorList>
            <person name="Heng Y.C."/>
            <person name="Lim A.C.H."/>
            <person name="Lee J.K.Y."/>
            <person name="Kittelmann S."/>
        </authorList>
    </citation>
    <scope>NUCLEOTIDE SEQUENCE [LARGE SCALE GENOMIC DNA]</scope>
    <source>
        <strain evidence="1 2">WILCCON 0269</strain>
    </source>
</reference>